<name>A0AAN7XGN9_ELEMC</name>
<evidence type="ECO:0000313" key="3">
    <source>
        <dbReference type="Proteomes" id="UP001346869"/>
    </source>
</evidence>
<proteinExistence type="predicted"/>
<reference evidence="2 3" key="2">
    <citation type="journal article" date="2023" name="Mol. Biol. Evol.">
        <title>Genomics of Secondarily Temperate Adaptation in the Only Non-Antarctic Icefish.</title>
        <authorList>
            <person name="Rivera-Colon A.G."/>
            <person name="Rayamajhi N."/>
            <person name="Minhas B.F."/>
            <person name="Madrigal G."/>
            <person name="Bilyk K.T."/>
            <person name="Yoon V."/>
            <person name="Hune M."/>
            <person name="Gregory S."/>
            <person name="Cheng C.H.C."/>
            <person name="Catchen J.M."/>
        </authorList>
    </citation>
    <scope>NUCLEOTIDE SEQUENCE [LARGE SCALE GENOMIC DNA]</scope>
    <source>
        <strain evidence="2">JMC-PN-2008</strain>
    </source>
</reference>
<evidence type="ECO:0000256" key="1">
    <source>
        <dbReference type="SAM" id="MobiDB-lite"/>
    </source>
</evidence>
<accession>A0AAN7XGN9</accession>
<feature type="region of interest" description="Disordered" evidence="1">
    <location>
        <begin position="1"/>
        <end position="23"/>
    </location>
</feature>
<dbReference type="Proteomes" id="UP001346869">
    <property type="component" value="Unassembled WGS sequence"/>
</dbReference>
<keyword evidence="3" id="KW-1185">Reference proteome</keyword>
<feature type="compositionally biased region" description="Low complexity" evidence="1">
    <location>
        <begin position="1"/>
        <end position="15"/>
    </location>
</feature>
<feature type="compositionally biased region" description="Low complexity" evidence="1">
    <location>
        <begin position="73"/>
        <end position="85"/>
    </location>
</feature>
<sequence length="144" mass="15318">MLPTTRRSPTPSPNTFLFQNPPFLSQTTRPFPLMCSNYCGPTTAAPKTPALPPPRSPNPPYPGSKPPGPPLWSPNTVAPTTAAPPIGSPKNRAPQLVHPKPPAPIPTLLPNKTPAQNRRFQICIPTLPQILGSPTTASPLLCSK</sequence>
<dbReference type="EMBL" id="JAUZQC010000013">
    <property type="protein sequence ID" value="KAK5860792.1"/>
    <property type="molecule type" value="Genomic_DNA"/>
</dbReference>
<feature type="region of interest" description="Disordered" evidence="1">
    <location>
        <begin position="35"/>
        <end position="112"/>
    </location>
</feature>
<dbReference type="AlphaFoldDB" id="A0AAN7XGN9"/>
<protein>
    <submittedName>
        <fullName evidence="2">Uncharacterized protein</fullName>
    </submittedName>
</protein>
<organism evidence="2 3">
    <name type="scientific">Eleginops maclovinus</name>
    <name type="common">Patagonian blennie</name>
    <name type="synonym">Eleginus maclovinus</name>
    <dbReference type="NCBI Taxonomy" id="56733"/>
    <lineage>
        <taxon>Eukaryota</taxon>
        <taxon>Metazoa</taxon>
        <taxon>Chordata</taxon>
        <taxon>Craniata</taxon>
        <taxon>Vertebrata</taxon>
        <taxon>Euteleostomi</taxon>
        <taxon>Actinopterygii</taxon>
        <taxon>Neopterygii</taxon>
        <taxon>Teleostei</taxon>
        <taxon>Neoteleostei</taxon>
        <taxon>Acanthomorphata</taxon>
        <taxon>Eupercaria</taxon>
        <taxon>Perciformes</taxon>
        <taxon>Notothenioidei</taxon>
        <taxon>Eleginopidae</taxon>
        <taxon>Eleginops</taxon>
    </lineage>
</organism>
<reference evidence="2 3" key="1">
    <citation type="journal article" date="2023" name="Genes (Basel)">
        <title>Chromosome-Level Genome Assembly and Circadian Gene Repertoire of the Patagonia Blennie Eleginops maclovinus-The Closest Ancestral Proxy of Antarctic Cryonotothenioids.</title>
        <authorList>
            <person name="Cheng C.C."/>
            <person name="Rivera-Colon A.G."/>
            <person name="Minhas B.F."/>
            <person name="Wilson L."/>
            <person name="Rayamajhi N."/>
            <person name="Vargas-Chacoff L."/>
            <person name="Catchen J.M."/>
        </authorList>
    </citation>
    <scope>NUCLEOTIDE SEQUENCE [LARGE SCALE GENOMIC DNA]</scope>
    <source>
        <strain evidence="2">JMC-PN-2008</strain>
    </source>
</reference>
<comment type="caution">
    <text evidence="2">The sequence shown here is derived from an EMBL/GenBank/DDBJ whole genome shotgun (WGS) entry which is preliminary data.</text>
</comment>
<gene>
    <name evidence="2" type="ORF">PBY51_022249</name>
</gene>
<evidence type="ECO:0000313" key="2">
    <source>
        <dbReference type="EMBL" id="KAK5860792.1"/>
    </source>
</evidence>
<feature type="compositionally biased region" description="Pro residues" evidence="1">
    <location>
        <begin position="49"/>
        <end position="72"/>
    </location>
</feature>